<dbReference type="Proteomes" id="UP001595697">
    <property type="component" value="Unassembled WGS sequence"/>
</dbReference>
<feature type="transmembrane region" description="Helical" evidence="4">
    <location>
        <begin position="307"/>
        <end position="325"/>
    </location>
</feature>
<dbReference type="RefSeq" id="WP_247262823.1">
    <property type="nucleotide sequence ID" value="NZ_JALJQZ010000079.1"/>
</dbReference>
<evidence type="ECO:0000256" key="2">
    <source>
        <dbReference type="ARBA" id="ARBA00022989"/>
    </source>
</evidence>
<dbReference type="InterPro" id="IPR020846">
    <property type="entry name" value="MFS_dom"/>
</dbReference>
<evidence type="ECO:0000259" key="5">
    <source>
        <dbReference type="PROSITE" id="PS50850"/>
    </source>
</evidence>
<evidence type="ECO:0000256" key="4">
    <source>
        <dbReference type="SAM" id="Phobius"/>
    </source>
</evidence>
<feature type="transmembrane region" description="Helical" evidence="4">
    <location>
        <begin position="214"/>
        <end position="234"/>
    </location>
</feature>
<dbReference type="Gene3D" id="1.20.1250.20">
    <property type="entry name" value="MFS general substrate transporter like domains"/>
    <property type="match status" value="1"/>
</dbReference>
<accession>A0ABV8E260</accession>
<protein>
    <submittedName>
        <fullName evidence="6">MFS transporter</fullName>
    </submittedName>
</protein>
<keyword evidence="1 4" id="KW-0812">Transmembrane</keyword>
<feature type="transmembrane region" description="Helical" evidence="4">
    <location>
        <begin position="369"/>
        <end position="389"/>
    </location>
</feature>
<feature type="transmembrane region" description="Helical" evidence="4">
    <location>
        <begin position="156"/>
        <end position="175"/>
    </location>
</feature>
<keyword evidence="3 4" id="KW-0472">Membrane</keyword>
<feature type="transmembrane region" description="Helical" evidence="4">
    <location>
        <begin position="281"/>
        <end position="301"/>
    </location>
</feature>
<feature type="transmembrane region" description="Helical" evidence="4">
    <location>
        <begin position="123"/>
        <end position="144"/>
    </location>
</feature>
<gene>
    <name evidence="6" type="ORF">ACFOVS_00010</name>
</gene>
<dbReference type="InterPro" id="IPR053160">
    <property type="entry name" value="MFS_DHA3_Transporter"/>
</dbReference>
<proteinExistence type="predicted"/>
<feature type="domain" description="Major facilitator superfamily (MFS) profile" evidence="5">
    <location>
        <begin position="1"/>
        <end position="392"/>
    </location>
</feature>
<evidence type="ECO:0000313" key="7">
    <source>
        <dbReference type="Proteomes" id="UP001595697"/>
    </source>
</evidence>
<feature type="transmembrane region" description="Helical" evidence="4">
    <location>
        <begin position="63"/>
        <end position="79"/>
    </location>
</feature>
<sequence length="414" mass="45109">MRLLFVFSGLQVGLFHGPVIVAFYLSHGLNLQQIFLIQALHYVGKLVASVPAGIFADRFRRKSALALGALLVACGYVGIGLGEGLVFFAAMEILAGVGRAFLNGPESAYLFDELKHMGRQADYERLEAVNFAVVNGALILYYLLSGPLASFGLSLPYFFSAAGLFMATGIALVLPEHAERLHPGKPMQSWRAGFRQSASSLSAAMREVLRSDTLLFATVLSGIFLLIRELNYFAEQPLLSALQVKLEYYGILPAVGSMLWAGASCLAPLVLRRFGRLASSLLLASSAFALAFALTILPISYVSIGLYAAFYVFYGVADPILRIISNVSVRDPRLRSTVLALQSSLSLLPFCIIAPGFGRLLDEKPLSAGFATLTIMAWFSLLAVSLWYGRSRFSALLRKPVLFSSRRERLQSAR</sequence>
<keyword evidence="7" id="KW-1185">Reference proteome</keyword>
<dbReference type="PANTHER" id="PTHR23530">
    <property type="entry name" value="TRANSPORT PROTEIN-RELATED"/>
    <property type="match status" value="1"/>
</dbReference>
<keyword evidence="2 4" id="KW-1133">Transmembrane helix</keyword>
<comment type="caution">
    <text evidence="6">The sequence shown here is derived from an EMBL/GenBank/DDBJ whole genome shotgun (WGS) entry which is preliminary data.</text>
</comment>
<organism evidence="6 7">
    <name type="scientific">Rhizobium lemnae</name>
    <dbReference type="NCBI Taxonomy" id="1214924"/>
    <lineage>
        <taxon>Bacteria</taxon>
        <taxon>Pseudomonadati</taxon>
        <taxon>Pseudomonadota</taxon>
        <taxon>Alphaproteobacteria</taxon>
        <taxon>Hyphomicrobiales</taxon>
        <taxon>Rhizobiaceae</taxon>
        <taxon>Rhizobium/Agrobacterium group</taxon>
        <taxon>Rhizobium</taxon>
    </lineage>
</organism>
<feature type="transmembrane region" description="Helical" evidence="4">
    <location>
        <begin position="337"/>
        <end position="357"/>
    </location>
</feature>
<dbReference type="SUPFAM" id="SSF103473">
    <property type="entry name" value="MFS general substrate transporter"/>
    <property type="match status" value="1"/>
</dbReference>
<dbReference type="PROSITE" id="PS50850">
    <property type="entry name" value="MFS"/>
    <property type="match status" value="1"/>
</dbReference>
<dbReference type="InterPro" id="IPR036259">
    <property type="entry name" value="MFS_trans_sf"/>
</dbReference>
<feature type="transmembrane region" description="Helical" evidence="4">
    <location>
        <begin position="32"/>
        <end position="56"/>
    </location>
</feature>
<dbReference type="EMBL" id="JBHSBD010000001">
    <property type="protein sequence ID" value="MFC3966538.1"/>
    <property type="molecule type" value="Genomic_DNA"/>
</dbReference>
<dbReference type="PANTHER" id="PTHR23530:SF1">
    <property type="entry name" value="PERMEASE, MAJOR FACILITATOR SUPERFAMILY-RELATED"/>
    <property type="match status" value="1"/>
</dbReference>
<reference evidence="7" key="1">
    <citation type="journal article" date="2019" name="Int. J. Syst. Evol. Microbiol.">
        <title>The Global Catalogue of Microorganisms (GCM) 10K type strain sequencing project: providing services to taxonomists for standard genome sequencing and annotation.</title>
        <authorList>
            <consortium name="The Broad Institute Genomics Platform"/>
            <consortium name="The Broad Institute Genome Sequencing Center for Infectious Disease"/>
            <person name="Wu L."/>
            <person name="Ma J."/>
        </authorList>
    </citation>
    <scope>NUCLEOTIDE SEQUENCE [LARGE SCALE GENOMIC DNA]</scope>
    <source>
        <strain evidence="7">TBRC 5781</strain>
    </source>
</reference>
<dbReference type="Pfam" id="PF07690">
    <property type="entry name" value="MFS_1"/>
    <property type="match status" value="1"/>
</dbReference>
<evidence type="ECO:0000256" key="1">
    <source>
        <dbReference type="ARBA" id="ARBA00022692"/>
    </source>
</evidence>
<feature type="transmembrane region" description="Helical" evidence="4">
    <location>
        <begin position="246"/>
        <end position="269"/>
    </location>
</feature>
<dbReference type="InterPro" id="IPR011701">
    <property type="entry name" value="MFS"/>
</dbReference>
<name>A0ABV8E260_9HYPH</name>
<evidence type="ECO:0000256" key="3">
    <source>
        <dbReference type="ARBA" id="ARBA00023136"/>
    </source>
</evidence>
<evidence type="ECO:0000313" key="6">
    <source>
        <dbReference type="EMBL" id="MFC3966538.1"/>
    </source>
</evidence>